<dbReference type="InterPro" id="IPR027475">
    <property type="entry name" value="Asparaginase/glutaminase_AS2"/>
</dbReference>
<keyword evidence="8" id="KW-1185">Reference proteome</keyword>
<dbReference type="PANTHER" id="PTHR11707">
    <property type="entry name" value="L-ASPARAGINASE"/>
    <property type="match status" value="1"/>
</dbReference>
<dbReference type="InterPro" id="IPR006034">
    <property type="entry name" value="Asparaginase/glutaminase-like"/>
</dbReference>
<comment type="similarity">
    <text evidence="1">Belongs to the asparaginase 1 family.</text>
</comment>
<gene>
    <name evidence="7" type="ORF">DFR44_10339</name>
</gene>
<evidence type="ECO:0000256" key="1">
    <source>
        <dbReference type="ARBA" id="ARBA00010518"/>
    </source>
</evidence>
<dbReference type="InterPro" id="IPR036152">
    <property type="entry name" value="Asp/glu_Ase-like_sf"/>
</dbReference>
<dbReference type="Pfam" id="PF17763">
    <property type="entry name" value="Asparaginase_C"/>
    <property type="match status" value="1"/>
</dbReference>
<feature type="binding site" evidence="3">
    <location>
        <position position="41"/>
    </location>
    <ligand>
        <name>substrate</name>
    </ligand>
</feature>
<dbReference type="Gene3D" id="3.40.50.1170">
    <property type="entry name" value="L-asparaginase, N-terminal domain"/>
    <property type="match status" value="1"/>
</dbReference>
<dbReference type="AlphaFoldDB" id="A0A4R6YAI8"/>
<dbReference type="InterPro" id="IPR027474">
    <property type="entry name" value="L-asparaginase_N"/>
</dbReference>
<dbReference type="PANTHER" id="PTHR11707:SF28">
    <property type="entry name" value="60 KDA LYSOPHOSPHOLIPASE"/>
    <property type="match status" value="1"/>
</dbReference>
<dbReference type="Pfam" id="PF00710">
    <property type="entry name" value="Asparaginase"/>
    <property type="match status" value="1"/>
</dbReference>
<sequence>MRTNAEGLLVPAVSGDELTASIPALKEIAEISSTQVSNLPSAQMSPNKTLELRQHIIDTLTDESIAGIVIVHGTDTLEETAFLLDASLGDNQLHNKPVVLTGAMRSNDQLSSDGMANLLAAVRVTSDDDSLKRGVMVCLNQEIHSARYVRKMDTSSLHTFCSPQFTALGRISHNQTVQYLVPAQRFTPHIDVSRETSELPRVDIINMYAGADASLLHASIKLGAQAIVVQAVGASSVNLELYDGIVQAIEQGVAVVIASRSPLGLCEPVYGYKGGGQTLAELGTCFAHDLPAHKARLYTQLLLSRSQHNNDDAIDHIQKGFQQLKLPH</sequence>
<feature type="binding site" evidence="3">
    <location>
        <begin position="74"/>
        <end position="75"/>
    </location>
    <ligand>
        <name>substrate</name>
    </ligand>
</feature>
<evidence type="ECO:0000256" key="2">
    <source>
        <dbReference type="ARBA" id="ARBA00022801"/>
    </source>
</evidence>
<evidence type="ECO:0000313" key="8">
    <source>
        <dbReference type="Proteomes" id="UP000294480"/>
    </source>
</evidence>
<feature type="domain" description="L-asparaginase N-terminal" evidence="5">
    <location>
        <begin position="2"/>
        <end position="176"/>
    </location>
</feature>
<evidence type="ECO:0000256" key="3">
    <source>
        <dbReference type="PIRSR" id="PIRSR001220-2"/>
    </source>
</evidence>
<evidence type="ECO:0000313" key="7">
    <source>
        <dbReference type="EMBL" id="TDR32526.1"/>
    </source>
</evidence>
<dbReference type="PIRSF" id="PIRSF500176">
    <property type="entry name" value="L_ASNase"/>
    <property type="match status" value="1"/>
</dbReference>
<evidence type="ECO:0000256" key="4">
    <source>
        <dbReference type="PROSITE-ProRule" id="PRU10100"/>
    </source>
</evidence>
<organism evidence="7 8">
    <name type="scientific">Hydromonas duriensis</name>
    <dbReference type="NCBI Taxonomy" id="1527608"/>
    <lineage>
        <taxon>Bacteria</taxon>
        <taxon>Pseudomonadati</taxon>
        <taxon>Pseudomonadota</taxon>
        <taxon>Betaproteobacteria</taxon>
        <taxon>Burkholderiales</taxon>
        <taxon>Burkholderiaceae</taxon>
        <taxon>Hydromonas</taxon>
    </lineage>
</organism>
<dbReference type="InterPro" id="IPR004550">
    <property type="entry name" value="AsnASE_II"/>
</dbReference>
<dbReference type="InterPro" id="IPR027473">
    <property type="entry name" value="L-asparaginase_C"/>
</dbReference>
<feature type="domain" description="Asparaginase/glutaminase C-terminal" evidence="6">
    <location>
        <begin position="201"/>
        <end position="308"/>
    </location>
</feature>
<proteinExistence type="inferred from homology"/>
<dbReference type="Proteomes" id="UP000294480">
    <property type="component" value="Unassembled WGS sequence"/>
</dbReference>
<dbReference type="SUPFAM" id="SSF53774">
    <property type="entry name" value="Glutaminase/Asparaginase"/>
    <property type="match status" value="1"/>
</dbReference>
<keyword evidence="2" id="KW-0378">Hydrolase</keyword>
<feature type="active site" evidence="4">
    <location>
        <position position="74"/>
    </location>
</feature>
<dbReference type="InterPro" id="IPR037152">
    <property type="entry name" value="L-asparaginase_N_sf"/>
</dbReference>
<reference evidence="7 8" key="1">
    <citation type="submission" date="2019-03" db="EMBL/GenBank/DDBJ databases">
        <title>Genomic Encyclopedia of Type Strains, Phase IV (KMG-IV): sequencing the most valuable type-strain genomes for metagenomic binning, comparative biology and taxonomic classification.</title>
        <authorList>
            <person name="Goeker M."/>
        </authorList>
    </citation>
    <scope>NUCLEOTIDE SEQUENCE [LARGE SCALE GENOMIC DNA]</scope>
    <source>
        <strain evidence="7 8">DSM 102852</strain>
    </source>
</reference>
<dbReference type="PRINTS" id="PR00139">
    <property type="entry name" value="ASNGLNASE"/>
</dbReference>
<dbReference type="FunFam" id="3.40.50.1170:FF:000001">
    <property type="entry name" value="L-asparaginase 2"/>
    <property type="match status" value="1"/>
</dbReference>
<dbReference type="GO" id="GO:0004067">
    <property type="term" value="F:asparaginase activity"/>
    <property type="evidence" value="ECO:0007669"/>
    <property type="project" value="UniProtKB-UniRule"/>
</dbReference>
<dbReference type="GO" id="GO:0006528">
    <property type="term" value="P:asparagine metabolic process"/>
    <property type="evidence" value="ECO:0007669"/>
    <property type="project" value="InterPro"/>
</dbReference>
<evidence type="ECO:0000259" key="5">
    <source>
        <dbReference type="Pfam" id="PF00710"/>
    </source>
</evidence>
<dbReference type="PROSITE" id="PS00917">
    <property type="entry name" value="ASN_GLN_ASE_2"/>
    <property type="match status" value="1"/>
</dbReference>
<dbReference type="EMBL" id="SNZE01000003">
    <property type="protein sequence ID" value="TDR32526.1"/>
    <property type="molecule type" value="Genomic_DNA"/>
</dbReference>
<dbReference type="InterPro" id="IPR040919">
    <property type="entry name" value="Asparaginase_C"/>
</dbReference>
<comment type="caution">
    <text evidence="7">The sequence shown here is derived from an EMBL/GenBank/DDBJ whole genome shotgun (WGS) entry which is preliminary data.</text>
</comment>
<name>A0A4R6YAI8_9BURK</name>
<dbReference type="PROSITE" id="PS51732">
    <property type="entry name" value="ASN_GLN_ASE_3"/>
    <property type="match status" value="1"/>
</dbReference>
<dbReference type="CDD" id="cd08964">
    <property type="entry name" value="L-asparaginase_II"/>
    <property type="match status" value="1"/>
</dbReference>
<evidence type="ECO:0000259" key="6">
    <source>
        <dbReference type="Pfam" id="PF17763"/>
    </source>
</evidence>
<dbReference type="Gene3D" id="3.40.50.40">
    <property type="match status" value="1"/>
</dbReference>
<accession>A0A4R6YAI8</accession>
<dbReference type="SMART" id="SM00870">
    <property type="entry name" value="Asparaginase"/>
    <property type="match status" value="1"/>
</dbReference>
<protein>
    <submittedName>
        <fullName evidence="7">L-asparaginase</fullName>
    </submittedName>
</protein>
<dbReference type="PIRSF" id="PIRSF001220">
    <property type="entry name" value="L-ASNase_gatD"/>
    <property type="match status" value="1"/>
</dbReference>